<accession>A0A8H3DJR5</accession>
<dbReference type="AlphaFoldDB" id="A0A8H3DJR5"/>
<feature type="domain" description="BTB" evidence="1">
    <location>
        <begin position="25"/>
        <end position="95"/>
    </location>
</feature>
<name>A0A8H3DJR5_9AGAM</name>
<protein>
    <recommendedName>
        <fullName evidence="1">BTB domain-containing protein</fullName>
    </recommendedName>
</protein>
<sequence length="266" mass="29559">MSDIDPTPTDDKLLGSKRLSAFFVEDPLIVIQVESTLFKVHKRLLMKSETFLDMHKAPETTDDKPEEGSSPDHPIILDSVSASDFEAFLTALYAGYHPSLPGQPAPKLQTPLLLTASRLAHKWNFSDLQIYLLPLIEEALGDLDRIMFAREFTIQGWLEPAYKNLCQRSKPINIEEARKLGIDALLMISHMREQFRPPKSANESKATYCQSCVGAECMYWSGTCTSCGGGTASSSYNHRVDPQGSSTSTALSAKINRWVADGCVWK</sequence>
<dbReference type="Gene3D" id="3.30.710.10">
    <property type="entry name" value="Potassium Channel Kv1.1, Chain A"/>
    <property type="match status" value="1"/>
</dbReference>
<comment type="caution">
    <text evidence="2">The sequence shown here is derived from an EMBL/GenBank/DDBJ whole genome shotgun (WGS) entry which is preliminary data.</text>
</comment>
<reference evidence="2" key="1">
    <citation type="submission" date="2021-01" db="EMBL/GenBank/DDBJ databases">
        <authorList>
            <person name="Kaushik A."/>
        </authorList>
    </citation>
    <scope>NUCLEOTIDE SEQUENCE</scope>
    <source>
        <strain evidence="2">AG2-2IIIB</strain>
    </source>
</reference>
<evidence type="ECO:0000259" key="1">
    <source>
        <dbReference type="PROSITE" id="PS50097"/>
    </source>
</evidence>
<dbReference type="EMBL" id="CAJMWT010007834">
    <property type="protein sequence ID" value="CAE6528694.1"/>
    <property type="molecule type" value="Genomic_DNA"/>
</dbReference>
<dbReference type="SUPFAM" id="SSF54695">
    <property type="entry name" value="POZ domain"/>
    <property type="match status" value="1"/>
</dbReference>
<dbReference type="Proteomes" id="UP000663843">
    <property type="component" value="Unassembled WGS sequence"/>
</dbReference>
<organism evidence="2 3">
    <name type="scientific">Rhizoctonia solani</name>
    <dbReference type="NCBI Taxonomy" id="456999"/>
    <lineage>
        <taxon>Eukaryota</taxon>
        <taxon>Fungi</taxon>
        <taxon>Dikarya</taxon>
        <taxon>Basidiomycota</taxon>
        <taxon>Agaricomycotina</taxon>
        <taxon>Agaricomycetes</taxon>
        <taxon>Cantharellales</taxon>
        <taxon>Ceratobasidiaceae</taxon>
        <taxon>Rhizoctonia</taxon>
    </lineage>
</organism>
<proteinExistence type="predicted"/>
<evidence type="ECO:0000313" key="3">
    <source>
        <dbReference type="Proteomes" id="UP000663843"/>
    </source>
</evidence>
<gene>
    <name evidence="2" type="ORF">RDB_LOCUS175896</name>
</gene>
<dbReference type="InterPro" id="IPR011333">
    <property type="entry name" value="SKP1/BTB/POZ_sf"/>
</dbReference>
<evidence type="ECO:0000313" key="2">
    <source>
        <dbReference type="EMBL" id="CAE6528694.1"/>
    </source>
</evidence>
<dbReference type="InterPro" id="IPR000210">
    <property type="entry name" value="BTB/POZ_dom"/>
</dbReference>
<dbReference type="PROSITE" id="PS50097">
    <property type="entry name" value="BTB"/>
    <property type="match status" value="1"/>
</dbReference>
<dbReference type="SMART" id="SM00225">
    <property type="entry name" value="BTB"/>
    <property type="match status" value="1"/>
</dbReference>
<dbReference type="Pfam" id="PF00651">
    <property type="entry name" value="BTB"/>
    <property type="match status" value="1"/>
</dbReference>